<dbReference type="Gene3D" id="2.60.40.10">
    <property type="entry name" value="Immunoglobulins"/>
    <property type="match status" value="1"/>
</dbReference>
<evidence type="ECO:0000313" key="1">
    <source>
        <dbReference type="EMBL" id="PZF84155.1"/>
    </source>
</evidence>
<dbReference type="InterPro" id="IPR035986">
    <property type="entry name" value="PKD_dom_sf"/>
</dbReference>
<evidence type="ECO:0000313" key="2">
    <source>
        <dbReference type="Proteomes" id="UP000248764"/>
    </source>
</evidence>
<sequence>MAVAYRAGAQFFNNGGALTATVDKPAGTASGDVLVMWAYQHDGTNPNITWPAGFTEISELAATGTNFTIGAAWKLAGGSEPSTYTISNGNGDSGTDQYVGIAAFTGAHTTAPFPGGSFSIGSAGSPDVLTLPAGPVTGTNGGMLFGAWAVKCDSATTPASATVPGSMTSRGQGQTSVGAGGFSFGTWGTEALSATGSTGTRTATATRNPHGFYGYVLMAIEPAAAAPNAPIANAGPDQNVLANATVNLDGSATANGGAGAPYTWAWTQTSGAAVTLNDATAENPSFTAPAATSTLVFSLVATDTAAVASAADTVTINVSGASDTAKPISDITVTGWTTSNGEDVWEVTSDGSDTTYAISPDTPTSSPVRVGLNELNDAISTDTVTVSIRARKVDAGTATATLQLIEGASTVIATSSAQALTGTTWNQVNLVLSGAEIDSVTNWANLRAEVTVTAAA</sequence>
<dbReference type="SUPFAM" id="SSF49299">
    <property type="entry name" value="PKD domain"/>
    <property type="match status" value="1"/>
</dbReference>
<protein>
    <recommendedName>
        <fullName evidence="3">PKD domain-containing protein</fullName>
    </recommendedName>
</protein>
<keyword evidence="2" id="KW-1185">Reference proteome</keyword>
<dbReference type="InterPro" id="IPR013783">
    <property type="entry name" value="Ig-like_fold"/>
</dbReference>
<accession>A0A2W2BA80</accession>
<comment type="caution">
    <text evidence="1">The sequence shown here is derived from an EMBL/GenBank/DDBJ whole genome shotgun (WGS) entry which is preliminary data.</text>
</comment>
<dbReference type="RefSeq" id="WP_111254498.1">
    <property type="nucleotide sequence ID" value="NZ_POTW01000018.1"/>
</dbReference>
<organism evidence="1 2">
    <name type="scientific">Jiangella anatolica</name>
    <dbReference type="NCBI Taxonomy" id="2670374"/>
    <lineage>
        <taxon>Bacteria</taxon>
        <taxon>Bacillati</taxon>
        <taxon>Actinomycetota</taxon>
        <taxon>Actinomycetes</taxon>
        <taxon>Jiangellales</taxon>
        <taxon>Jiangellaceae</taxon>
        <taxon>Jiangella</taxon>
    </lineage>
</organism>
<proteinExistence type="predicted"/>
<name>A0A2W2BA80_9ACTN</name>
<dbReference type="EMBL" id="POTW01000018">
    <property type="protein sequence ID" value="PZF84155.1"/>
    <property type="molecule type" value="Genomic_DNA"/>
</dbReference>
<evidence type="ECO:0008006" key="3">
    <source>
        <dbReference type="Google" id="ProtNLM"/>
    </source>
</evidence>
<dbReference type="AlphaFoldDB" id="A0A2W2BA80"/>
<gene>
    <name evidence="1" type="ORF">C1I92_09910</name>
</gene>
<dbReference type="Proteomes" id="UP000248764">
    <property type="component" value="Unassembled WGS sequence"/>
</dbReference>
<reference evidence="1 2" key="1">
    <citation type="submission" date="2018-01" db="EMBL/GenBank/DDBJ databases">
        <title>Draft genome sequence of Jiangella sp. GTF31.</title>
        <authorList>
            <person name="Sahin N."/>
            <person name="Ay H."/>
            <person name="Saygin H."/>
        </authorList>
    </citation>
    <scope>NUCLEOTIDE SEQUENCE [LARGE SCALE GENOMIC DNA]</scope>
    <source>
        <strain evidence="1 2">GTF31</strain>
    </source>
</reference>
<dbReference type="Pfam" id="PF22352">
    <property type="entry name" value="K319L-like_PKD"/>
    <property type="match status" value="1"/>
</dbReference>
<dbReference type="GO" id="GO:0005975">
    <property type="term" value="P:carbohydrate metabolic process"/>
    <property type="evidence" value="ECO:0007669"/>
    <property type="project" value="UniProtKB-ARBA"/>
</dbReference>